<keyword evidence="11 14" id="KW-0414">Isoprene biosynthesis</keyword>
<dbReference type="SUPFAM" id="SSF53448">
    <property type="entry name" value="Nucleotide-diphospho-sugar transferases"/>
    <property type="match status" value="1"/>
</dbReference>
<comment type="cofactor">
    <cofactor evidence="3 14">
        <name>a divalent metal cation</name>
        <dbReference type="ChEBI" id="CHEBI:60240"/>
    </cofactor>
</comment>
<dbReference type="Gene3D" id="3.30.1330.50">
    <property type="entry name" value="2-C-methyl-D-erythritol 2,4-cyclodiphosphate synthase"/>
    <property type="match status" value="1"/>
</dbReference>
<evidence type="ECO:0000256" key="8">
    <source>
        <dbReference type="ARBA" id="ARBA00022679"/>
    </source>
</evidence>
<keyword evidence="8 14" id="KW-0808">Transferase</keyword>
<dbReference type="FunFam" id="3.90.550.10:FF:000003">
    <property type="entry name" value="2-C-methyl-D-erythritol 4-phosphate cytidylyltransferase"/>
    <property type="match status" value="1"/>
</dbReference>
<dbReference type="EMBL" id="LT629742">
    <property type="protein sequence ID" value="SDT23162.1"/>
    <property type="molecule type" value="Genomic_DNA"/>
</dbReference>
<comment type="similarity">
    <text evidence="6">Belongs to the IspF family.</text>
</comment>
<feature type="region of interest" description="2-C-methyl-D-erythritol 2,4-cyclodiphosphate synthase" evidence="14">
    <location>
        <begin position="253"/>
        <end position="413"/>
    </location>
</feature>
<dbReference type="UniPathway" id="UPA00056">
    <property type="reaction ID" value="UER00093"/>
</dbReference>
<comment type="similarity">
    <text evidence="14">In the C-terminal section; belongs to the IspF family.</text>
</comment>
<evidence type="ECO:0000256" key="13">
    <source>
        <dbReference type="ARBA" id="ARBA00023268"/>
    </source>
</evidence>
<accession>A0A1H1YPA5</accession>
<dbReference type="Pfam" id="PF02542">
    <property type="entry name" value="YgbB"/>
    <property type="match status" value="1"/>
</dbReference>
<evidence type="ECO:0000256" key="2">
    <source>
        <dbReference type="ARBA" id="ARBA00001282"/>
    </source>
</evidence>
<evidence type="ECO:0000256" key="14">
    <source>
        <dbReference type="HAMAP-Rule" id="MF_01520"/>
    </source>
</evidence>
<dbReference type="PROSITE" id="PS01295">
    <property type="entry name" value="ISPD"/>
    <property type="match status" value="1"/>
</dbReference>
<evidence type="ECO:0000256" key="3">
    <source>
        <dbReference type="ARBA" id="ARBA00001968"/>
    </source>
</evidence>
<feature type="site" description="Transition state stabilizer" evidence="14">
    <location>
        <position position="34"/>
    </location>
</feature>
<keyword evidence="10 14" id="KW-0479">Metal-binding</keyword>
<comment type="function">
    <text evidence="14">Bifunctional enzyme that catalyzes the formation of 4-diphosphocytidyl-2-C-methyl-D-erythritol from CTP and 2-C-methyl-D-erythritol 4-phosphate (MEP) (IspD), and catalyzes the conversion of 4-diphosphocytidyl-2-C-methyl-D-erythritol 2-phosphate (CDP-ME2P) to 2-C-methyl-D-erythritol 2,4-cyclodiphosphate (ME-CPP) with a corresponding release of cytidine 5-monophosphate (CMP) (IspF).</text>
</comment>
<feature type="binding site" evidence="14">
    <location>
        <begin position="293"/>
        <end position="294"/>
    </location>
    <ligand>
        <name>4-CDP-2-C-methyl-D-erythritol 2-phosphate</name>
        <dbReference type="ChEBI" id="CHEBI:57919"/>
    </ligand>
</feature>
<dbReference type="SUPFAM" id="SSF69765">
    <property type="entry name" value="IpsF-like"/>
    <property type="match status" value="1"/>
</dbReference>
<dbReference type="RefSeq" id="WP_083364881.1">
    <property type="nucleotide sequence ID" value="NZ_LT629742.1"/>
</dbReference>
<evidence type="ECO:0000259" key="15">
    <source>
        <dbReference type="Pfam" id="PF02542"/>
    </source>
</evidence>
<proteinExistence type="inferred from homology"/>
<dbReference type="PANTHER" id="PTHR32125">
    <property type="entry name" value="2-C-METHYL-D-ERYTHRITOL 4-PHOSPHATE CYTIDYLYLTRANSFERASE, CHLOROPLASTIC"/>
    <property type="match status" value="1"/>
</dbReference>
<dbReference type="GO" id="GO:0016114">
    <property type="term" value="P:terpenoid biosynthetic process"/>
    <property type="evidence" value="ECO:0007669"/>
    <property type="project" value="InterPro"/>
</dbReference>
<name>A0A1H1YPA5_9MICO</name>
<dbReference type="HAMAP" id="MF_00107">
    <property type="entry name" value="IspF"/>
    <property type="match status" value="1"/>
</dbReference>
<dbReference type="InterPro" id="IPR050088">
    <property type="entry name" value="IspD/TarI_cytidylyltransf_bact"/>
</dbReference>
<feature type="site" description="Positions MEP for the nucleophilic attack" evidence="14">
    <location>
        <position position="169"/>
    </location>
</feature>
<feature type="binding site" evidence="14">
    <location>
        <position position="259"/>
    </location>
    <ligand>
        <name>a divalent metal cation</name>
        <dbReference type="ChEBI" id="CHEBI:60240"/>
    </ligand>
</feature>
<dbReference type="Gene3D" id="3.90.550.10">
    <property type="entry name" value="Spore Coat Polysaccharide Biosynthesis Protein SpsA, Chain A"/>
    <property type="match status" value="1"/>
</dbReference>
<dbReference type="GO" id="GO:0046872">
    <property type="term" value="F:metal ion binding"/>
    <property type="evidence" value="ECO:0007669"/>
    <property type="project" value="UniProtKB-KW"/>
</dbReference>
<feature type="binding site" evidence="14">
    <location>
        <position position="261"/>
    </location>
    <ligand>
        <name>a divalent metal cation</name>
        <dbReference type="ChEBI" id="CHEBI:60240"/>
    </ligand>
</feature>
<protein>
    <recommendedName>
        <fullName evidence="14">Bifunctional enzyme IspD/IspF</fullName>
    </recommendedName>
    <domain>
        <recommendedName>
            <fullName evidence="14">2-C-methyl-D-erythritol 4-phosphate cytidylyltransferase</fullName>
            <ecNumber evidence="14">2.7.7.60</ecNumber>
        </recommendedName>
        <alternativeName>
            <fullName evidence="14">4-diphosphocytidyl-2C-methyl-D-erythritol synthase</fullName>
        </alternativeName>
        <alternativeName>
            <fullName evidence="14">MEP cytidylyltransferase</fullName>
            <shortName evidence="14">MCT</shortName>
        </alternativeName>
    </domain>
    <domain>
        <recommendedName>
            <fullName evidence="14">2-C-methyl-D-erythritol 2,4-cyclodiphosphate synthase</fullName>
            <shortName evidence="14">MECDP-synthase</shortName>
            <shortName evidence="14">MECPP-synthase</shortName>
            <shortName evidence="14">MECPS</shortName>
            <ecNumber evidence="14">4.6.1.12</ecNumber>
        </recommendedName>
    </domain>
</protein>
<evidence type="ECO:0000256" key="7">
    <source>
        <dbReference type="ARBA" id="ARBA00009789"/>
    </source>
</evidence>
<evidence type="ECO:0000256" key="1">
    <source>
        <dbReference type="ARBA" id="ARBA00000200"/>
    </source>
</evidence>
<dbReference type="CDD" id="cd02516">
    <property type="entry name" value="CDP-ME_synthetase"/>
    <property type="match status" value="1"/>
</dbReference>
<keyword evidence="12 14" id="KW-0456">Lyase</keyword>
<keyword evidence="13 14" id="KW-0511">Multifunctional enzyme</keyword>
<comment type="similarity">
    <text evidence="14">In the N-terminal section; belongs to the IspD/TarI cytidylyltransferase family. IspD subfamily.</text>
</comment>
<comment type="caution">
    <text evidence="14">Lacks conserved residue(s) required for the propagation of feature annotation.</text>
</comment>
<dbReference type="Proteomes" id="UP000181956">
    <property type="component" value="Chromosome I"/>
</dbReference>
<dbReference type="NCBIfam" id="TIGR00453">
    <property type="entry name" value="ispD"/>
    <property type="match status" value="1"/>
</dbReference>
<dbReference type="InterPro" id="IPR018294">
    <property type="entry name" value="ISPD_synthase_CS"/>
</dbReference>
<evidence type="ECO:0000256" key="4">
    <source>
        <dbReference type="ARBA" id="ARBA00004709"/>
    </source>
</evidence>
<dbReference type="OrthoDB" id="9802561at2"/>
<feature type="binding site" evidence="14">
    <location>
        <position position="395"/>
    </location>
    <ligand>
        <name>4-CDP-2-C-methyl-D-erythritol 2-phosphate</name>
        <dbReference type="ChEBI" id="CHEBI:57919"/>
    </ligand>
</feature>
<evidence type="ECO:0000313" key="17">
    <source>
        <dbReference type="Proteomes" id="UP000181956"/>
    </source>
</evidence>
<organism evidence="16 17">
    <name type="scientific">Microterricola viridarii</name>
    <dbReference type="NCBI Taxonomy" id="412690"/>
    <lineage>
        <taxon>Bacteria</taxon>
        <taxon>Bacillati</taxon>
        <taxon>Actinomycetota</taxon>
        <taxon>Actinomycetes</taxon>
        <taxon>Micrococcales</taxon>
        <taxon>Microbacteriaceae</taxon>
        <taxon>Microterricola</taxon>
    </lineage>
</organism>
<dbReference type="HAMAP" id="MF_00108">
    <property type="entry name" value="IspD"/>
    <property type="match status" value="1"/>
</dbReference>
<dbReference type="GO" id="GO:0050518">
    <property type="term" value="F:2-C-methyl-D-erythritol 4-phosphate cytidylyltransferase activity"/>
    <property type="evidence" value="ECO:0007669"/>
    <property type="project" value="UniProtKB-UniRule"/>
</dbReference>
<feature type="binding site" evidence="14">
    <location>
        <position position="398"/>
    </location>
    <ligand>
        <name>4-CDP-2-C-methyl-D-erythritol 2-phosphate</name>
        <dbReference type="ChEBI" id="CHEBI:57919"/>
    </ligand>
</feature>
<dbReference type="GO" id="GO:0008685">
    <property type="term" value="F:2-C-methyl-D-erythritol 2,4-cyclodiphosphate synthase activity"/>
    <property type="evidence" value="ECO:0007669"/>
    <property type="project" value="UniProtKB-UniRule"/>
</dbReference>
<feature type="domain" description="2-C-methyl-D-erythritol 2,4-cyclodiphosphate synthase" evidence="15">
    <location>
        <begin position="253"/>
        <end position="410"/>
    </location>
</feature>
<evidence type="ECO:0000256" key="10">
    <source>
        <dbReference type="ARBA" id="ARBA00022723"/>
    </source>
</evidence>
<dbReference type="NCBIfam" id="TIGR00151">
    <property type="entry name" value="ispF"/>
    <property type="match status" value="1"/>
</dbReference>
<dbReference type="InterPro" id="IPR029044">
    <property type="entry name" value="Nucleotide-diphossugar_trans"/>
</dbReference>
<dbReference type="InterPro" id="IPR036571">
    <property type="entry name" value="MECDP_synthase_sf"/>
</dbReference>
<dbReference type="InterPro" id="IPR003526">
    <property type="entry name" value="MECDP_synthase"/>
</dbReference>
<evidence type="ECO:0000256" key="12">
    <source>
        <dbReference type="ARBA" id="ARBA00023239"/>
    </source>
</evidence>
<dbReference type="CDD" id="cd00554">
    <property type="entry name" value="MECDP_synthase"/>
    <property type="match status" value="1"/>
</dbReference>
<comment type="similarity">
    <text evidence="7">Belongs to the IspD/TarI cytidylyltransferase family. IspD subfamily.</text>
</comment>
<evidence type="ECO:0000256" key="9">
    <source>
        <dbReference type="ARBA" id="ARBA00022695"/>
    </source>
</evidence>
<evidence type="ECO:0000256" key="6">
    <source>
        <dbReference type="ARBA" id="ARBA00008480"/>
    </source>
</evidence>
<dbReference type="HAMAP" id="MF_01520">
    <property type="entry name" value="IspDF"/>
    <property type="match status" value="1"/>
</dbReference>
<dbReference type="EC" id="4.6.1.12" evidence="14"/>
<feature type="site" description="Transition state stabilizer" evidence="14">
    <location>
        <position position="27"/>
    </location>
</feature>
<comment type="pathway">
    <text evidence="4 14">Isoprenoid biosynthesis; isopentenyl diphosphate biosynthesis via DXP pathway; isopentenyl diphosphate from 1-deoxy-D-xylulose 5-phosphate: step 4/6.</text>
</comment>
<dbReference type="EC" id="2.7.7.60" evidence="14"/>
<dbReference type="AlphaFoldDB" id="A0A1H1YPA5"/>
<feature type="binding site" evidence="14">
    <location>
        <position position="301"/>
    </location>
    <ligand>
        <name>a divalent metal cation</name>
        <dbReference type="ChEBI" id="CHEBI:60240"/>
    </ligand>
</feature>
<dbReference type="InterPro" id="IPR001228">
    <property type="entry name" value="IspD"/>
</dbReference>
<evidence type="ECO:0000256" key="5">
    <source>
        <dbReference type="ARBA" id="ARBA00004787"/>
    </source>
</evidence>
<feature type="region of interest" description="2-C-methyl-D-erythritol 4-phosphate cytidylyltransferase" evidence="14">
    <location>
        <begin position="1"/>
        <end position="252"/>
    </location>
</feature>
<feature type="site" description="Transition state stabilizer" evidence="14">
    <location>
        <position position="293"/>
    </location>
</feature>
<evidence type="ECO:0000256" key="11">
    <source>
        <dbReference type="ARBA" id="ARBA00023229"/>
    </source>
</evidence>
<evidence type="ECO:0000313" key="16">
    <source>
        <dbReference type="EMBL" id="SDT23162.1"/>
    </source>
</evidence>
<keyword evidence="9 14" id="KW-0548">Nucleotidyltransferase</keyword>
<feature type="binding site" evidence="14">
    <location>
        <begin position="315"/>
        <end position="317"/>
    </location>
    <ligand>
        <name>4-CDP-2-C-methyl-D-erythritol 2-phosphate</name>
        <dbReference type="ChEBI" id="CHEBI:57919"/>
    </ligand>
</feature>
<sequence>MNFSGEHSQAESVQTAVIVVAAGSGTRLGRPERKAFAPLAGRPMLAHALDGIFALTEPVQLIVVAPDAELESARAIVAASAGPAVGYTSVVAGGASRQLSVAAGLAAVAPGVGIVLVHDAARALTPTAQFEAVIAAVRATRSGVIPALPVVDTIKRVDQGGAVRETVDRSELVAVQTPQGFVRAELDEAYADPAADFTDDAALLASFGHSVGTVAGDERAFKITTPWDLARAERLLAEAAPGAQMPSTASAPRVGTGVDVHAFSPEGDDAADAAPELWIAGLHWPGQRGLSGHSDGDVAVHAVCDALLAAASLGDIGGIFGTDDPRLAGAHGEVFLRETKRLVERAGFGIGNVSVQLLGNRPKLSPRRAEAEALLSGILGAPVSIAATTTDGLGFTGRGEGVAAIATALLLPA</sequence>
<feature type="site" description="Transition state stabilizer" evidence="14">
    <location>
        <position position="389"/>
    </location>
</feature>
<dbReference type="FunFam" id="3.30.1330.50:FF:000003">
    <property type="entry name" value="2-C-methyl-D-erythritol 2,4-cyclodiphosphate synthase"/>
    <property type="match status" value="1"/>
</dbReference>
<comment type="pathway">
    <text evidence="5 14">Isoprenoid biosynthesis; isopentenyl diphosphate biosynthesis via DXP pathway; isopentenyl diphosphate from 1-deoxy-D-xylulose 5-phosphate: step 2/6.</text>
</comment>
<keyword evidence="17" id="KW-1185">Reference proteome</keyword>
<feature type="binding site" evidence="14">
    <location>
        <begin position="259"/>
        <end position="261"/>
    </location>
    <ligand>
        <name>4-CDP-2-C-methyl-D-erythritol 2-phosphate</name>
        <dbReference type="ChEBI" id="CHEBI:57919"/>
    </ligand>
</feature>
<dbReference type="STRING" id="412690.SAMN04489834_3155"/>
<reference evidence="17" key="1">
    <citation type="submission" date="2016-10" db="EMBL/GenBank/DDBJ databases">
        <authorList>
            <person name="Varghese N."/>
            <person name="Submissions S."/>
        </authorList>
    </citation>
    <scope>NUCLEOTIDE SEQUENCE [LARGE SCALE GENOMIC DNA]</scope>
    <source>
        <strain evidence="17">DSM 21772</strain>
    </source>
</reference>
<dbReference type="PANTHER" id="PTHR32125:SF4">
    <property type="entry name" value="2-C-METHYL-D-ERYTHRITOL 4-PHOSPHATE CYTIDYLYLTRANSFERASE, CHLOROPLASTIC"/>
    <property type="match status" value="1"/>
</dbReference>
<comment type="catalytic activity">
    <reaction evidence="1 14">
        <text>4-CDP-2-C-methyl-D-erythritol 2-phosphate = 2-C-methyl-D-erythritol 2,4-cyclic diphosphate + CMP</text>
        <dbReference type="Rhea" id="RHEA:23864"/>
        <dbReference type="ChEBI" id="CHEBI:57919"/>
        <dbReference type="ChEBI" id="CHEBI:58483"/>
        <dbReference type="ChEBI" id="CHEBI:60377"/>
        <dbReference type="EC" id="4.6.1.12"/>
    </reaction>
</comment>
<dbReference type="InterPro" id="IPR026596">
    <property type="entry name" value="IspD/F"/>
</dbReference>
<dbReference type="GO" id="GO:0019288">
    <property type="term" value="P:isopentenyl diphosphate biosynthetic process, methylerythritol 4-phosphate pathway"/>
    <property type="evidence" value="ECO:0007669"/>
    <property type="project" value="UniProtKB-UniRule"/>
</dbReference>
<dbReference type="PROSITE" id="PS01350">
    <property type="entry name" value="ISPF"/>
    <property type="match status" value="1"/>
</dbReference>
<comment type="catalytic activity">
    <reaction evidence="2 14">
        <text>2-C-methyl-D-erythritol 4-phosphate + CTP + H(+) = 4-CDP-2-C-methyl-D-erythritol + diphosphate</text>
        <dbReference type="Rhea" id="RHEA:13429"/>
        <dbReference type="ChEBI" id="CHEBI:15378"/>
        <dbReference type="ChEBI" id="CHEBI:33019"/>
        <dbReference type="ChEBI" id="CHEBI:37563"/>
        <dbReference type="ChEBI" id="CHEBI:57823"/>
        <dbReference type="ChEBI" id="CHEBI:58262"/>
        <dbReference type="EC" id="2.7.7.60"/>
    </reaction>
</comment>
<feature type="site" description="Positions MEP for the nucleophilic attack" evidence="14">
    <location>
        <position position="222"/>
    </location>
</feature>
<dbReference type="Pfam" id="PF01128">
    <property type="entry name" value="IspD"/>
    <property type="match status" value="1"/>
</dbReference>
<feature type="binding site" evidence="14">
    <location>
        <begin position="388"/>
        <end position="391"/>
    </location>
    <ligand>
        <name>4-CDP-2-C-methyl-D-erythritol 2-phosphate</name>
        <dbReference type="ChEBI" id="CHEBI:57919"/>
    </ligand>
</feature>
<dbReference type="InterPro" id="IPR034683">
    <property type="entry name" value="IspD/TarI"/>
</dbReference>
<dbReference type="InterPro" id="IPR020555">
    <property type="entry name" value="MECDP_synthase_CS"/>
</dbReference>
<gene>
    <name evidence="14" type="primary">ispDF</name>
    <name evidence="16" type="ORF">SAMN04489834_3155</name>
</gene>